<evidence type="ECO:0000313" key="10">
    <source>
        <dbReference type="Proteomes" id="UP000290287"/>
    </source>
</evidence>
<evidence type="ECO:0000313" key="9">
    <source>
        <dbReference type="EMBL" id="RXJ74523.1"/>
    </source>
</evidence>
<reference evidence="9 10" key="1">
    <citation type="submission" date="2017-10" db="EMBL/GenBank/DDBJ databases">
        <title>Nyctiphanis sp. nov., isolated from the stomach of the euphausiid Nyctiphanes simplex (Hansen, 1911) in the Gulf of California.</title>
        <authorList>
            <person name="Gomez-Gil B."/>
            <person name="Aguilar-Mendez M."/>
            <person name="Lopez-Cortes A."/>
            <person name="Gomez-Gutierrez J."/>
            <person name="Roque A."/>
            <person name="Lang E."/>
            <person name="Gonzalez-Castillo A."/>
        </authorList>
    </citation>
    <scope>NUCLEOTIDE SEQUENCE [LARGE SCALE GENOMIC DNA]</scope>
    <source>
        <strain evidence="9 10">CAIM 600</strain>
    </source>
</reference>
<dbReference type="RefSeq" id="WP_129120992.1">
    <property type="nucleotide sequence ID" value="NZ_PEIB01000002.1"/>
</dbReference>
<dbReference type="GO" id="GO:0005886">
    <property type="term" value="C:plasma membrane"/>
    <property type="evidence" value="ECO:0007669"/>
    <property type="project" value="UniProtKB-SubCell"/>
</dbReference>
<comment type="similarity">
    <text evidence="2 7">Belongs to the ExbD/TolR family.</text>
</comment>
<keyword evidence="3" id="KW-1003">Cell membrane</keyword>
<evidence type="ECO:0000256" key="3">
    <source>
        <dbReference type="ARBA" id="ARBA00022475"/>
    </source>
</evidence>
<proteinExistence type="inferred from homology"/>
<keyword evidence="4 7" id="KW-0812">Transmembrane</keyword>
<protein>
    <submittedName>
        <fullName evidence="9">Biopolymer transporter ExbD</fullName>
    </submittedName>
</protein>
<dbReference type="PANTHER" id="PTHR30558:SF15">
    <property type="entry name" value="BIOPOLYMER TRANSPORT PROTEIN EXBD1"/>
    <property type="match status" value="1"/>
</dbReference>
<evidence type="ECO:0000256" key="5">
    <source>
        <dbReference type="ARBA" id="ARBA00022989"/>
    </source>
</evidence>
<keyword evidence="6 8" id="KW-0472">Membrane</keyword>
<dbReference type="GO" id="GO:0022857">
    <property type="term" value="F:transmembrane transporter activity"/>
    <property type="evidence" value="ECO:0007669"/>
    <property type="project" value="InterPro"/>
</dbReference>
<dbReference type="OrthoDB" id="9793581at2"/>
<name>A0A4Q0YUP4_9GAMM</name>
<organism evidence="9 10">
    <name type="scientific">Veronia nyctiphanis</name>
    <dbReference type="NCBI Taxonomy" id="1278244"/>
    <lineage>
        <taxon>Bacteria</taxon>
        <taxon>Pseudomonadati</taxon>
        <taxon>Pseudomonadota</taxon>
        <taxon>Gammaproteobacteria</taxon>
        <taxon>Vibrionales</taxon>
        <taxon>Vibrionaceae</taxon>
        <taxon>Veronia</taxon>
    </lineage>
</organism>
<evidence type="ECO:0000256" key="7">
    <source>
        <dbReference type="RuleBase" id="RU003879"/>
    </source>
</evidence>
<keyword evidence="7" id="KW-0813">Transport</keyword>
<evidence type="ECO:0000256" key="4">
    <source>
        <dbReference type="ARBA" id="ARBA00022692"/>
    </source>
</evidence>
<evidence type="ECO:0000256" key="2">
    <source>
        <dbReference type="ARBA" id="ARBA00005811"/>
    </source>
</evidence>
<evidence type="ECO:0000256" key="1">
    <source>
        <dbReference type="ARBA" id="ARBA00004162"/>
    </source>
</evidence>
<dbReference type="GO" id="GO:0015031">
    <property type="term" value="P:protein transport"/>
    <property type="evidence" value="ECO:0007669"/>
    <property type="project" value="UniProtKB-KW"/>
</dbReference>
<dbReference type="Proteomes" id="UP000290287">
    <property type="component" value="Unassembled WGS sequence"/>
</dbReference>
<comment type="subcellular location">
    <subcellularLocation>
        <location evidence="1">Cell membrane</location>
        <topology evidence="1">Single-pass membrane protein</topology>
    </subcellularLocation>
    <subcellularLocation>
        <location evidence="7">Cell membrane</location>
        <topology evidence="7">Single-pass type II membrane protein</topology>
    </subcellularLocation>
</comment>
<keyword evidence="7" id="KW-0653">Protein transport</keyword>
<keyword evidence="5 8" id="KW-1133">Transmembrane helix</keyword>
<dbReference type="Pfam" id="PF02472">
    <property type="entry name" value="ExbD"/>
    <property type="match status" value="1"/>
</dbReference>
<gene>
    <name evidence="9" type="ORF">CS022_02815</name>
</gene>
<dbReference type="EMBL" id="PEIB01000002">
    <property type="protein sequence ID" value="RXJ74523.1"/>
    <property type="molecule type" value="Genomic_DNA"/>
</dbReference>
<dbReference type="AlphaFoldDB" id="A0A4Q0YUP4"/>
<dbReference type="PANTHER" id="PTHR30558">
    <property type="entry name" value="EXBD MEMBRANE COMPONENT OF PMF-DRIVEN MACROMOLECULE IMPORT SYSTEM"/>
    <property type="match status" value="1"/>
</dbReference>
<evidence type="ECO:0000256" key="6">
    <source>
        <dbReference type="ARBA" id="ARBA00023136"/>
    </source>
</evidence>
<accession>A0A4Q0YUP4</accession>
<feature type="transmembrane region" description="Helical" evidence="8">
    <location>
        <begin position="12"/>
        <end position="33"/>
    </location>
</feature>
<keyword evidence="10" id="KW-1185">Reference proteome</keyword>
<sequence>MIRQYQDNHKEMFSVDLTPLLDILFIVMVFLMLTASVQVKTMDVEIPATDEQSVLSTNNQDVITINILNAAPYWALDGRSIEQWKTFTQAVRESVKTHPEHKIIISPDKNASVESMLKVLAFLQQNNIDATNIVMEETKNGK</sequence>
<evidence type="ECO:0000256" key="8">
    <source>
        <dbReference type="SAM" id="Phobius"/>
    </source>
</evidence>
<dbReference type="InterPro" id="IPR003400">
    <property type="entry name" value="ExbD"/>
</dbReference>
<comment type="caution">
    <text evidence="9">The sequence shown here is derived from an EMBL/GenBank/DDBJ whole genome shotgun (WGS) entry which is preliminary data.</text>
</comment>